<evidence type="ECO:0000313" key="3">
    <source>
        <dbReference type="Proteomes" id="UP000439994"/>
    </source>
</evidence>
<dbReference type="Gene3D" id="2.40.320.10">
    <property type="entry name" value="Hypothetical Protein Pfu-838710-001"/>
    <property type="match status" value="1"/>
</dbReference>
<comment type="caution">
    <text evidence="2">The sequence shown here is derived from an EMBL/GenBank/DDBJ whole genome shotgun (WGS) entry which is preliminary data.</text>
</comment>
<dbReference type="AlphaFoldDB" id="A0A6N8F9T3"/>
<dbReference type="PANTHER" id="PTHR39569:SF1">
    <property type="entry name" value="INORGANIC TRIPHOSPHATASE"/>
    <property type="match status" value="1"/>
</dbReference>
<evidence type="ECO:0000259" key="1">
    <source>
        <dbReference type="PROSITE" id="PS51707"/>
    </source>
</evidence>
<organism evidence="2 3">
    <name type="scientific">Psychrosphaera haliotis</name>
    <dbReference type="NCBI Taxonomy" id="555083"/>
    <lineage>
        <taxon>Bacteria</taxon>
        <taxon>Pseudomonadati</taxon>
        <taxon>Pseudomonadota</taxon>
        <taxon>Gammaproteobacteria</taxon>
        <taxon>Alteromonadales</taxon>
        <taxon>Pseudoalteromonadaceae</taxon>
        <taxon>Psychrosphaera</taxon>
    </lineage>
</organism>
<dbReference type="InterPro" id="IPR039013">
    <property type="entry name" value="YgiF"/>
</dbReference>
<dbReference type="OrthoDB" id="3034217at2"/>
<dbReference type="Proteomes" id="UP000439994">
    <property type="component" value="Unassembled WGS sequence"/>
</dbReference>
<reference evidence="2 3" key="1">
    <citation type="submission" date="2019-11" db="EMBL/GenBank/DDBJ databases">
        <title>P. haliotis isolates from Z. marina roots.</title>
        <authorList>
            <person name="Cohen M."/>
            <person name="Jospin G."/>
            <person name="Eisen J.A."/>
            <person name="Coil D.A."/>
        </authorList>
    </citation>
    <scope>NUCLEOTIDE SEQUENCE [LARGE SCALE GENOMIC DNA]</scope>
    <source>
        <strain evidence="2 3">UCD-MCMsp1aY</strain>
    </source>
</reference>
<dbReference type="GO" id="GO:0046872">
    <property type="term" value="F:metal ion binding"/>
    <property type="evidence" value="ECO:0007669"/>
    <property type="project" value="TreeGrafter"/>
</dbReference>
<dbReference type="Pfam" id="PF01928">
    <property type="entry name" value="CYTH"/>
    <property type="match status" value="1"/>
</dbReference>
<dbReference type="PROSITE" id="PS51707">
    <property type="entry name" value="CYTH"/>
    <property type="match status" value="1"/>
</dbReference>
<feature type="domain" description="CYTH" evidence="1">
    <location>
        <begin position="1"/>
        <end position="211"/>
    </location>
</feature>
<dbReference type="RefSeq" id="WP_155696128.1">
    <property type="nucleotide sequence ID" value="NZ_WOCD01000005.1"/>
</dbReference>
<dbReference type="PANTHER" id="PTHR39569">
    <property type="entry name" value="INORGANIC TRIPHOSPHATASE"/>
    <property type="match status" value="1"/>
</dbReference>
<keyword evidence="3" id="KW-1185">Reference proteome</keyword>
<accession>A0A6N8F9T3</accession>
<sequence length="524" mass="59464">MEIELKFLIQPDLVNKFTAALSASHFKITNTHKKQLRNGYFDTANQALRDFDMGLRIRSSEFSDGQIEAEQTVKLAGQDIGGLHRRPEFNVDLPTPVSLMADLSLFDQKIWPIGFAVSDIQAELKLLFETDFERTTWLIEMPSGTVIECVLDQGVIKSGGHQTIISEIELEFVSGQEKDLFNLAQFVSSQVDVRLGFLSKAARGYQLLTGSSLKCTELNGIELKSNIEFEPALIQAASEALKFVQHNEQVFCSSMSPKALRKVIDGWSLIIHILKLFSVTLAQSQIDQFIESFETIRQQHKWVDGFYQLNQLVSRKSPYRKEIENSEHLPELMAQYQLPEHKLMKAVGFFSTNEYNRLILNFVQWLTQKQWRNALPLNELCTLKEPLTEFSNLWLESAWQNLQVALANYKNHTDKESLVALYWPLVESILTGITVGNLYGEQSQSMHNGQLDLLVGCEEFLLLTRLEKLIVRDTEACSESNDATAIIPESENADYLSWVKGKQQSLNTALSASIGSVSQIKPFW</sequence>
<evidence type="ECO:0000313" key="2">
    <source>
        <dbReference type="EMBL" id="MUH72924.1"/>
    </source>
</evidence>
<dbReference type="EMBL" id="WOCD01000005">
    <property type="protein sequence ID" value="MUH72924.1"/>
    <property type="molecule type" value="Genomic_DNA"/>
</dbReference>
<proteinExistence type="predicted"/>
<protein>
    <submittedName>
        <fullName evidence="2">CYTH domain-containing protein</fullName>
    </submittedName>
</protein>
<dbReference type="InterPro" id="IPR033469">
    <property type="entry name" value="CYTH-like_dom_sf"/>
</dbReference>
<dbReference type="SUPFAM" id="SSF55154">
    <property type="entry name" value="CYTH-like phosphatases"/>
    <property type="match status" value="1"/>
</dbReference>
<dbReference type="CDD" id="cd07756">
    <property type="entry name" value="CYTH-like_Pase_CHAD"/>
    <property type="match status" value="1"/>
</dbReference>
<dbReference type="InterPro" id="IPR023577">
    <property type="entry name" value="CYTH_domain"/>
</dbReference>
<gene>
    <name evidence="2" type="ORF">GNP35_10785</name>
</gene>
<dbReference type="SMART" id="SM01118">
    <property type="entry name" value="CYTH"/>
    <property type="match status" value="1"/>
</dbReference>
<dbReference type="GO" id="GO:0050355">
    <property type="term" value="F:inorganic triphosphate phosphatase activity"/>
    <property type="evidence" value="ECO:0007669"/>
    <property type="project" value="InterPro"/>
</dbReference>
<name>A0A6N8F9T3_9GAMM</name>